<sequence length="690" mass="76138">MNPLPTFFILLLLVALVDSKYYSCKNEDQELVSKAFKSVSGFNSSWFQSASNCSNADVIKGLNLSFKNLSGSISWKYLRNMSKLEVLDLSGNFLQGQVPNWLWTSSTLLVVNLSQNRFGGSINPTSQNGSFSSMKNLNLSYNRFTNQLHLSGFSNLKSLDLSHNNLRTLPLGFQNLTNLHQLNLSNCNIKGSVKPISSLTSLSFLDLSNNSLNGSFPSDFPPLNTIKFLNISHNNFKASTKLDRFRKFGKSAFIHAGNNFSYTASKTPKLGATSTSVSTSKPPHEQSHHIQAEKKRRREKQKSKQKPRSMIAALSCGSTLVVVGLCMCVVWRCRRKRQLAKRNKWAISKPVPVSMKIEKSGPFAFETESGTSWVADLKEPSSAPVVMFEKPLMNLTFVDLIAATSHFGKDSLLAEGRCGPVYRAVLTGEIHVAIKVIENARDVHHDDAVALFVDLSQLKHPNLLPLSGYCIAGREKLVLYEFMSNGDLGRWLQELPAGETNVEDWSGDTWEIVQNGAVSRASPPEKMAWPLRHRIAVGVARGLAFLHHAGSRPVVHGHLVTSNVLIGDDFEPRIADFGFRRFGRESAAATANCSTETDVYCFGVVLMELLTGRGGTAETVVWVRKAVREGHAVRALDERLKLSGGGDSENEMVESLRVAYLCTAESPGKRPTMQQVLGLLKDIHPSHGVD</sequence>
<evidence type="ECO:0000256" key="2">
    <source>
        <dbReference type="ARBA" id="ARBA00022553"/>
    </source>
</evidence>
<evidence type="ECO:0000259" key="16">
    <source>
        <dbReference type="PROSITE" id="PS50011"/>
    </source>
</evidence>
<dbReference type="EMBL" id="JAYMYR010000011">
    <property type="protein sequence ID" value="KAK7332058.1"/>
    <property type="molecule type" value="Genomic_DNA"/>
</dbReference>
<dbReference type="Proteomes" id="UP001374584">
    <property type="component" value="Unassembled WGS sequence"/>
</dbReference>
<feature type="chain" id="PRO_5042906985" description="Protein kinase domain-containing protein" evidence="15">
    <location>
        <begin position="20"/>
        <end position="690"/>
    </location>
</feature>
<dbReference type="Pfam" id="PF07714">
    <property type="entry name" value="PK_Tyr_Ser-Thr"/>
    <property type="match status" value="1"/>
</dbReference>
<dbReference type="PROSITE" id="PS51450">
    <property type="entry name" value="LRR"/>
    <property type="match status" value="1"/>
</dbReference>
<reference evidence="17 18" key="1">
    <citation type="submission" date="2024-01" db="EMBL/GenBank/DDBJ databases">
        <title>The genomes of 5 underutilized Papilionoideae crops provide insights into root nodulation and disease resistanc.</title>
        <authorList>
            <person name="Jiang F."/>
        </authorList>
    </citation>
    <scope>NUCLEOTIDE SEQUENCE [LARGE SCALE GENOMIC DNA]</scope>
    <source>
        <strain evidence="17">JINMINGXINNONG_FW02</strain>
        <tissue evidence="17">Leaves</tissue>
    </source>
</reference>
<dbReference type="Pfam" id="PF12799">
    <property type="entry name" value="LRR_4"/>
    <property type="match status" value="1"/>
</dbReference>
<keyword evidence="8" id="KW-0067">ATP-binding</keyword>
<gene>
    <name evidence="17" type="ORF">VNO80_28805</name>
</gene>
<evidence type="ECO:0000256" key="3">
    <source>
        <dbReference type="ARBA" id="ARBA00022614"/>
    </source>
</evidence>
<keyword evidence="5 15" id="KW-0732">Signal</keyword>
<evidence type="ECO:0000256" key="5">
    <source>
        <dbReference type="ARBA" id="ARBA00022729"/>
    </source>
</evidence>
<feature type="compositionally biased region" description="Polar residues" evidence="13">
    <location>
        <begin position="271"/>
        <end position="281"/>
    </location>
</feature>
<dbReference type="FunFam" id="3.80.10.10:FF:001678">
    <property type="entry name" value="Calmodulin-binding receptor kinase CaMRLK"/>
    <property type="match status" value="1"/>
</dbReference>
<keyword evidence="11" id="KW-0675">Receptor</keyword>
<keyword evidence="3" id="KW-0433">Leucine-rich repeat</keyword>
<evidence type="ECO:0000256" key="7">
    <source>
        <dbReference type="ARBA" id="ARBA00022741"/>
    </source>
</evidence>
<keyword evidence="4 14" id="KW-0812">Transmembrane</keyword>
<evidence type="ECO:0000256" key="1">
    <source>
        <dbReference type="ARBA" id="ARBA00004479"/>
    </source>
</evidence>
<feature type="transmembrane region" description="Helical" evidence="14">
    <location>
        <begin position="310"/>
        <end position="331"/>
    </location>
</feature>
<dbReference type="InterPro" id="IPR032675">
    <property type="entry name" value="LRR_dom_sf"/>
</dbReference>
<evidence type="ECO:0000256" key="14">
    <source>
        <dbReference type="SAM" id="Phobius"/>
    </source>
</evidence>
<proteinExistence type="predicted"/>
<evidence type="ECO:0000313" key="17">
    <source>
        <dbReference type="EMBL" id="KAK7332058.1"/>
    </source>
</evidence>
<dbReference type="GO" id="GO:0016020">
    <property type="term" value="C:membrane"/>
    <property type="evidence" value="ECO:0007669"/>
    <property type="project" value="UniProtKB-SubCell"/>
</dbReference>
<evidence type="ECO:0000256" key="13">
    <source>
        <dbReference type="SAM" id="MobiDB-lite"/>
    </source>
</evidence>
<keyword evidence="7" id="KW-0547">Nucleotide-binding</keyword>
<keyword evidence="6" id="KW-0677">Repeat</keyword>
<dbReference type="GO" id="GO:0004672">
    <property type="term" value="F:protein kinase activity"/>
    <property type="evidence" value="ECO:0007669"/>
    <property type="project" value="InterPro"/>
</dbReference>
<dbReference type="PANTHER" id="PTHR48006:SF89">
    <property type="entry name" value="KINASE, PUTATIVE-RELATED"/>
    <property type="match status" value="1"/>
</dbReference>
<evidence type="ECO:0000313" key="18">
    <source>
        <dbReference type="Proteomes" id="UP001374584"/>
    </source>
</evidence>
<dbReference type="FunFam" id="3.30.200.20:FF:000466">
    <property type="entry name" value="Putative LRR receptor-like serine/threonine-protein kinase"/>
    <property type="match status" value="1"/>
</dbReference>
<feature type="compositionally biased region" description="Basic and acidic residues" evidence="13">
    <location>
        <begin position="282"/>
        <end position="293"/>
    </location>
</feature>
<evidence type="ECO:0000256" key="9">
    <source>
        <dbReference type="ARBA" id="ARBA00022989"/>
    </source>
</evidence>
<evidence type="ECO:0000256" key="11">
    <source>
        <dbReference type="ARBA" id="ARBA00023170"/>
    </source>
</evidence>
<dbReference type="InterPro" id="IPR025875">
    <property type="entry name" value="Leu-rich_rpt_4"/>
</dbReference>
<feature type="signal peptide" evidence="15">
    <location>
        <begin position="1"/>
        <end position="19"/>
    </location>
</feature>
<comment type="caution">
    <text evidence="17">The sequence shown here is derived from an EMBL/GenBank/DDBJ whole genome shotgun (WGS) entry which is preliminary data.</text>
</comment>
<evidence type="ECO:0000256" key="15">
    <source>
        <dbReference type="SAM" id="SignalP"/>
    </source>
</evidence>
<evidence type="ECO:0000256" key="12">
    <source>
        <dbReference type="ARBA" id="ARBA00023180"/>
    </source>
</evidence>
<name>A0AAN9QHX0_PHACN</name>
<evidence type="ECO:0000256" key="4">
    <source>
        <dbReference type="ARBA" id="ARBA00022692"/>
    </source>
</evidence>
<evidence type="ECO:0000256" key="10">
    <source>
        <dbReference type="ARBA" id="ARBA00023136"/>
    </source>
</evidence>
<evidence type="ECO:0000256" key="6">
    <source>
        <dbReference type="ARBA" id="ARBA00022737"/>
    </source>
</evidence>
<dbReference type="InterPro" id="IPR000719">
    <property type="entry name" value="Prot_kinase_dom"/>
</dbReference>
<evidence type="ECO:0000256" key="8">
    <source>
        <dbReference type="ARBA" id="ARBA00022840"/>
    </source>
</evidence>
<feature type="region of interest" description="Disordered" evidence="13">
    <location>
        <begin position="271"/>
        <end position="308"/>
    </location>
</feature>
<dbReference type="SUPFAM" id="SSF56112">
    <property type="entry name" value="Protein kinase-like (PK-like)"/>
    <property type="match status" value="1"/>
</dbReference>
<protein>
    <recommendedName>
        <fullName evidence="16">Protein kinase domain-containing protein</fullName>
    </recommendedName>
</protein>
<dbReference type="SMART" id="SM00369">
    <property type="entry name" value="LRR_TYP"/>
    <property type="match status" value="3"/>
</dbReference>
<dbReference type="PRINTS" id="PR00019">
    <property type="entry name" value="LEURICHRPT"/>
</dbReference>
<keyword evidence="18" id="KW-1185">Reference proteome</keyword>
<keyword evidence="10 14" id="KW-0472">Membrane</keyword>
<dbReference type="PANTHER" id="PTHR48006">
    <property type="entry name" value="LEUCINE-RICH REPEAT-CONTAINING PROTEIN DDB_G0281931-RELATED"/>
    <property type="match status" value="1"/>
</dbReference>
<feature type="domain" description="Protein kinase" evidence="16">
    <location>
        <begin position="407"/>
        <end position="687"/>
    </location>
</feature>
<dbReference type="AlphaFoldDB" id="A0AAN9QHX0"/>
<dbReference type="InterPro" id="IPR001611">
    <property type="entry name" value="Leu-rich_rpt"/>
</dbReference>
<feature type="compositionally biased region" description="Basic residues" evidence="13">
    <location>
        <begin position="294"/>
        <end position="307"/>
    </location>
</feature>
<keyword evidence="2" id="KW-0597">Phosphoprotein</keyword>
<dbReference type="InterPro" id="IPR011009">
    <property type="entry name" value="Kinase-like_dom_sf"/>
</dbReference>
<keyword evidence="12" id="KW-0325">Glycoprotein</keyword>
<dbReference type="InterPro" id="IPR001245">
    <property type="entry name" value="Ser-Thr/Tyr_kinase_cat_dom"/>
</dbReference>
<dbReference type="Pfam" id="PF00560">
    <property type="entry name" value="LRR_1"/>
    <property type="match status" value="2"/>
</dbReference>
<accession>A0AAN9QHX0</accession>
<comment type="subcellular location">
    <subcellularLocation>
        <location evidence="1">Membrane</location>
        <topology evidence="1">Single-pass type I membrane protein</topology>
    </subcellularLocation>
</comment>
<dbReference type="Gene3D" id="3.30.200.20">
    <property type="entry name" value="Phosphorylase Kinase, domain 1"/>
    <property type="match status" value="1"/>
</dbReference>
<organism evidence="17 18">
    <name type="scientific">Phaseolus coccineus</name>
    <name type="common">Scarlet runner bean</name>
    <name type="synonym">Phaseolus multiflorus</name>
    <dbReference type="NCBI Taxonomy" id="3886"/>
    <lineage>
        <taxon>Eukaryota</taxon>
        <taxon>Viridiplantae</taxon>
        <taxon>Streptophyta</taxon>
        <taxon>Embryophyta</taxon>
        <taxon>Tracheophyta</taxon>
        <taxon>Spermatophyta</taxon>
        <taxon>Magnoliopsida</taxon>
        <taxon>eudicotyledons</taxon>
        <taxon>Gunneridae</taxon>
        <taxon>Pentapetalae</taxon>
        <taxon>rosids</taxon>
        <taxon>fabids</taxon>
        <taxon>Fabales</taxon>
        <taxon>Fabaceae</taxon>
        <taxon>Papilionoideae</taxon>
        <taxon>50 kb inversion clade</taxon>
        <taxon>NPAAA clade</taxon>
        <taxon>indigoferoid/millettioid clade</taxon>
        <taxon>Phaseoleae</taxon>
        <taxon>Phaseolus</taxon>
    </lineage>
</organism>
<dbReference type="GO" id="GO:0005524">
    <property type="term" value="F:ATP binding"/>
    <property type="evidence" value="ECO:0007669"/>
    <property type="project" value="UniProtKB-KW"/>
</dbReference>
<dbReference type="SUPFAM" id="SSF52058">
    <property type="entry name" value="L domain-like"/>
    <property type="match status" value="1"/>
</dbReference>
<dbReference type="Gene3D" id="1.10.510.10">
    <property type="entry name" value="Transferase(Phosphotransferase) domain 1"/>
    <property type="match status" value="1"/>
</dbReference>
<dbReference type="PROSITE" id="PS50011">
    <property type="entry name" value="PROTEIN_KINASE_DOM"/>
    <property type="match status" value="1"/>
</dbReference>
<dbReference type="Gene3D" id="3.80.10.10">
    <property type="entry name" value="Ribonuclease Inhibitor"/>
    <property type="match status" value="2"/>
</dbReference>
<dbReference type="InterPro" id="IPR003591">
    <property type="entry name" value="Leu-rich_rpt_typical-subtyp"/>
</dbReference>
<dbReference type="InterPro" id="IPR051824">
    <property type="entry name" value="LRR_Rcpt-Like_S/T_Kinase"/>
</dbReference>
<keyword evidence="9 14" id="KW-1133">Transmembrane helix</keyword>